<dbReference type="InterPro" id="IPR009009">
    <property type="entry name" value="RlpA-like_DPBB"/>
</dbReference>
<dbReference type="NCBIfam" id="NF041144">
    <property type="entry name" value="expansin_EXLX1"/>
    <property type="match status" value="1"/>
</dbReference>
<dbReference type="SUPFAM" id="SSF50685">
    <property type="entry name" value="Barwin-like endoglucanases"/>
    <property type="match status" value="1"/>
</dbReference>
<dbReference type="Proteomes" id="UP000256913">
    <property type="component" value="Unassembled WGS sequence"/>
</dbReference>
<dbReference type="AlphaFoldDB" id="A0A3D9ZSV8"/>
<dbReference type="EMBL" id="QUMQ01000001">
    <property type="protein sequence ID" value="REG00286.1"/>
    <property type="molecule type" value="Genomic_DNA"/>
</dbReference>
<feature type="signal peptide" evidence="3">
    <location>
        <begin position="1"/>
        <end position="36"/>
    </location>
</feature>
<feature type="domain" description="Expansin-like EG45" evidence="4">
    <location>
        <begin position="52"/>
        <end position="134"/>
    </location>
</feature>
<dbReference type="InterPro" id="IPR036749">
    <property type="entry name" value="Expansin_CBD_sf"/>
</dbReference>
<feature type="compositionally biased region" description="Pro residues" evidence="2">
    <location>
        <begin position="247"/>
        <end position="257"/>
    </location>
</feature>
<comment type="caution">
    <text evidence="5">The sequence shown here is derived from an EMBL/GenBank/DDBJ whole genome shotgun (WGS) entry which is preliminary data.</text>
</comment>
<evidence type="ECO:0000259" key="4">
    <source>
        <dbReference type="PROSITE" id="PS50842"/>
    </source>
</evidence>
<organism evidence="5 6">
    <name type="scientific">Asanoa ferruginea</name>
    <dbReference type="NCBI Taxonomy" id="53367"/>
    <lineage>
        <taxon>Bacteria</taxon>
        <taxon>Bacillati</taxon>
        <taxon>Actinomycetota</taxon>
        <taxon>Actinomycetes</taxon>
        <taxon>Micromonosporales</taxon>
        <taxon>Micromonosporaceae</taxon>
        <taxon>Asanoa</taxon>
    </lineage>
</organism>
<evidence type="ECO:0000256" key="3">
    <source>
        <dbReference type="SAM" id="SignalP"/>
    </source>
</evidence>
<accession>A0A3D9ZSV8</accession>
<dbReference type="PANTHER" id="PTHR31836">
    <property type="match status" value="1"/>
</dbReference>
<dbReference type="Pfam" id="PF03330">
    <property type="entry name" value="DPBB_1"/>
    <property type="match status" value="1"/>
</dbReference>
<evidence type="ECO:0000313" key="6">
    <source>
        <dbReference type="Proteomes" id="UP000256913"/>
    </source>
</evidence>
<keyword evidence="6" id="KW-1185">Reference proteome</keyword>
<feature type="compositionally biased region" description="Polar residues" evidence="2">
    <location>
        <begin position="215"/>
        <end position="225"/>
    </location>
</feature>
<evidence type="ECO:0000313" key="5">
    <source>
        <dbReference type="EMBL" id="REG00286.1"/>
    </source>
</evidence>
<feature type="region of interest" description="Disordered" evidence="2">
    <location>
        <begin position="215"/>
        <end position="271"/>
    </location>
</feature>
<dbReference type="InterPro" id="IPR049818">
    <property type="entry name" value="Expansin_EXLX1-like"/>
</dbReference>
<dbReference type="PANTHER" id="PTHR31836:SF21">
    <property type="entry name" value="EXPANSIN-LIKE PROTEIN 7"/>
    <property type="match status" value="1"/>
</dbReference>
<dbReference type="InterPro" id="IPR036908">
    <property type="entry name" value="RlpA-like_sf"/>
</dbReference>
<name>A0A3D9ZSV8_9ACTN</name>
<feature type="chain" id="PRO_5017646065" evidence="3">
    <location>
        <begin position="37"/>
        <end position="289"/>
    </location>
</feature>
<dbReference type="PROSITE" id="PS50842">
    <property type="entry name" value="EXPANSIN_EG45"/>
    <property type="match status" value="1"/>
</dbReference>
<dbReference type="Gene3D" id="2.60.40.760">
    <property type="entry name" value="Expansin, cellulose-binding-like domain"/>
    <property type="match status" value="1"/>
</dbReference>
<sequence>MTFGWLRRWWVIGAALALAAALTGAFALRGAGSACAAGRATSGKATFYTDIGGNCSYPTAPSDGLWVALAPAEYDSGAACGGYLDVKGPDGSVRVKVVDQCPPCETGHIDLSREAFERIADPVLGIVPVSYSTVANPKTPAMSFRIKEGASAYWFAVLVDNTGNALRKVEAKGPGGSYRAAHQEDYNYWLIDSGIGSGPFSIRVTDVRGRSVTATGITMSPGKTQTPGVRLGGGGTGVPEKKKVSPKPTPKPTPSASPTPTVAPSATVAAEPTGVVVGAAEARLGSRCD</sequence>
<dbReference type="CDD" id="cd22272">
    <property type="entry name" value="DPBB_EXLX1-like"/>
    <property type="match status" value="1"/>
</dbReference>
<proteinExistence type="predicted"/>
<dbReference type="InterPro" id="IPR007112">
    <property type="entry name" value="Expansin/allergen_DPBB_dom"/>
</dbReference>
<dbReference type="InterPro" id="IPR007117">
    <property type="entry name" value="Expansin_CBD"/>
</dbReference>
<gene>
    <name evidence="5" type="ORF">DFJ67_6337</name>
</gene>
<dbReference type="InterPro" id="IPR051477">
    <property type="entry name" value="Expansin_CellWall"/>
</dbReference>
<dbReference type="Gene3D" id="2.40.40.10">
    <property type="entry name" value="RlpA-like domain"/>
    <property type="match status" value="1"/>
</dbReference>
<evidence type="ECO:0000256" key="2">
    <source>
        <dbReference type="SAM" id="MobiDB-lite"/>
    </source>
</evidence>
<dbReference type="RefSeq" id="WP_239097516.1">
    <property type="nucleotide sequence ID" value="NZ_BONB01000064.1"/>
</dbReference>
<feature type="compositionally biased region" description="Low complexity" evidence="2">
    <location>
        <begin position="258"/>
        <end position="271"/>
    </location>
</feature>
<dbReference type="SUPFAM" id="SSF49590">
    <property type="entry name" value="PHL pollen allergen"/>
    <property type="match status" value="1"/>
</dbReference>
<reference evidence="5 6" key="1">
    <citation type="submission" date="2018-08" db="EMBL/GenBank/DDBJ databases">
        <title>Sequencing the genomes of 1000 actinobacteria strains.</title>
        <authorList>
            <person name="Klenk H.-P."/>
        </authorList>
    </citation>
    <scope>NUCLEOTIDE SEQUENCE [LARGE SCALE GENOMIC DNA]</scope>
    <source>
        <strain evidence="5 6">DSM 44099</strain>
    </source>
</reference>
<protein>
    <submittedName>
        <fullName evidence="5">Expansin (Peptidoglycan-binding protein)</fullName>
    </submittedName>
</protein>
<keyword evidence="1 3" id="KW-0732">Signal</keyword>
<evidence type="ECO:0000256" key="1">
    <source>
        <dbReference type="ARBA" id="ARBA00022729"/>
    </source>
</evidence>
<dbReference type="Pfam" id="PF01357">
    <property type="entry name" value="Expansin_C"/>
    <property type="match status" value="1"/>
</dbReference>
<dbReference type="SMART" id="SM00837">
    <property type="entry name" value="DPBB_1"/>
    <property type="match status" value="1"/>
</dbReference>